<gene>
    <name evidence="7" type="ORF">FCC1311_073242</name>
</gene>
<dbReference type="EMBL" id="BEYU01000091">
    <property type="protein sequence ID" value="GBG31103.1"/>
    <property type="molecule type" value="Genomic_DNA"/>
</dbReference>
<dbReference type="GO" id="GO:0016740">
    <property type="term" value="F:transferase activity"/>
    <property type="evidence" value="ECO:0007669"/>
    <property type="project" value="UniProtKB-KW"/>
</dbReference>
<name>A0A2R5GR49_9STRA</name>
<dbReference type="Pfam" id="PF04112">
    <property type="entry name" value="Mak10"/>
    <property type="match status" value="1"/>
</dbReference>
<evidence type="ECO:0000256" key="4">
    <source>
        <dbReference type="SAM" id="MobiDB-lite"/>
    </source>
</evidence>
<comment type="subcellular location">
    <subcellularLocation>
        <location evidence="1">Cytoplasm</location>
    </subcellularLocation>
</comment>
<dbReference type="OrthoDB" id="269405at2759"/>
<keyword evidence="8" id="KW-1185">Reference proteome</keyword>
<evidence type="ECO:0000256" key="3">
    <source>
        <dbReference type="ARBA" id="ARBA00022490"/>
    </source>
</evidence>
<dbReference type="InParanoid" id="A0A2R5GR49"/>
<comment type="caution">
    <text evidence="7">The sequence shown here is derived from an EMBL/GenBank/DDBJ whole genome shotgun (WGS) entry which is preliminary data.</text>
</comment>
<dbReference type="InterPro" id="IPR007244">
    <property type="entry name" value="Naa35_N"/>
</dbReference>
<reference evidence="7 8" key="1">
    <citation type="submission" date="2017-12" db="EMBL/GenBank/DDBJ databases">
        <title>Sequencing, de novo assembly and annotation of complete genome of a new Thraustochytrid species, strain FCC1311.</title>
        <authorList>
            <person name="Sedici K."/>
            <person name="Godart F."/>
            <person name="Aiese Cigliano R."/>
            <person name="Sanseverino W."/>
            <person name="Barakat M."/>
            <person name="Ortet P."/>
            <person name="Marechal E."/>
            <person name="Cagnac O."/>
            <person name="Amato A."/>
        </authorList>
    </citation>
    <scope>NUCLEOTIDE SEQUENCE [LARGE SCALE GENOMIC DNA]</scope>
</reference>
<sequence>MDGGEGEGGEGERGRWQDATAEVGALCEALGLGGMVMREGFTLQESMNALELMSPKMDTGMNADAYEDLAHRLAKGKIRVPVESLEELDWVAAQVLIRELAWHDGHLLAASVYACAHLCPQTQSLLKPFVRDLFKRWQDQQPDTPAPASKSEKRSATANTAKDTSQPFALLEDDTDEVVLASVSFVLFTSIIKSCGVARLCIRRGDIYEEEDWSSQTFGLPLGENSDVPGTLEMINFAQDVLRAAQASGRKAFAGKCERIAQHLLFRALYLQALHEMLRPNIEGWSTAEKLWAQMAELVPVVGPASVSDIEPQERWKAAFDADIHRKLLASAPPRAGPTCETAPAQLAFANFIADMQTACALRNTDTLFAMYNALMRFSRRTPSIVVRSLVMLMLYCENELAMGRIAYEGWIMDDLQAYGVPVHLRETEECRNYAKFAVKHMYDVLRMLLANRARQRRNIANLLPDWAAMQQEAELYDHMAFVKANPSLPRLEDMTREQLRENMHFYMGSWATEWTIRLMLHHLTLGFELDLYNINEYAAVFWYGQDLMARFLANRDETTKFNMELLNRLTRSAEDSSLPKKAQRSAAARCVGLRKLIGEQKTNIALVKERLCVEVERLCLDGLLRFVIGLAKAGRFPPPQLEFGSDKIRYNHRFTPYSYLAMPRFLPYESFAQVTNMENYETRQLLENAALFLEKARSLLASAMKAPNMTDVEKAYFKALFKVVISNNVNVTRALESVDKPLPEGARPHVEAQFPSAKDSCFFPVIVSKE</sequence>
<organism evidence="7 8">
    <name type="scientific">Hondaea fermentalgiana</name>
    <dbReference type="NCBI Taxonomy" id="2315210"/>
    <lineage>
        <taxon>Eukaryota</taxon>
        <taxon>Sar</taxon>
        <taxon>Stramenopiles</taxon>
        <taxon>Bigyra</taxon>
        <taxon>Labyrinthulomycetes</taxon>
        <taxon>Thraustochytrida</taxon>
        <taxon>Thraustochytriidae</taxon>
        <taxon>Hondaea</taxon>
    </lineage>
</organism>
<dbReference type="AlphaFoldDB" id="A0A2R5GR49"/>
<dbReference type="InterPro" id="IPR057983">
    <property type="entry name" value="NAA35-like_N"/>
</dbReference>
<feature type="region of interest" description="Disordered" evidence="4">
    <location>
        <begin position="140"/>
        <end position="161"/>
    </location>
</feature>
<evidence type="ECO:0000256" key="1">
    <source>
        <dbReference type="ARBA" id="ARBA00004496"/>
    </source>
</evidence>
<dbReference type="Pfam" id="PF25789">
    <property type="entry name" value="TPR_NAA35"/>
    <property type="match status" value="1"/>
</dbReference>
<feature type="domain" description="NAA35-like N-terminal" evidence="5">
    <location>
        <begin position="33"/>
        <end position="226"/>
    </location>
</feature>
<evidence type="ECO:0000313" key="8">
    <source>
        <dbReference type="Proteomes" id="UP000241890"/>
    </source>
</evidence>
<accession>A0A2R5GR49</accession>
<dbReference type="InterPro" id="IPR057982">
    <property type="entry name" value="TPR_NAA35"/>
</dbReference>
<dbReference type="Proteomes" id="UP000241890">
    <property type="component" value="Unassembled WGS sequence"/>
</dbReference>
<evidence type="ECO:0000259" key="5">
    <source>
        <dbReference type="Pfam" id="PF04112"/>
    </source>
</evidence>
<keyword evidence="7" id="KW-0808">Transferase</keyword>
<dbReference type="GO" id="GO:0031417">
    <property type="term" value="C:NatC complex"/>
    <property type="evidence" value="ECO:0007669"/>
    <property type="project" value="InterPro"/>
</dbReference>
<keyword evidence="3" id="KW-0963">Cytoplasm</keyword>
<evidence type="ECO:0000259" key="6">
    <source>
        <dbReference type="Pfam" id="PF25789"/>
    </source>
</evidence>
<evidence type="ECO:0000256" key="2">
    <source>
        <dbReference type="ARBA" id="ARBA00006289"/>
    </source>
</evidence>
<protein>
    <submittedName>
        <fullName evidence="7">N-alpha-acetyltransferase 35, NatC auxiliary subunit</fullName>
    </submittedName>
</protein>
<dbReference type="PANTHER" id="PTHR21373">
    <property type="entry name" value="GLUCOSE REPRESSIBLE PROTEIN MAK10"/>
    <property type="match status" value="1"/>
</dbReference>
<evidence type="ECO:0000313" key="7">
    <source>
        <dbReference type="EMBL" id="GBG31103.1"/>
    </source>
</evidence>
<comment type="similarity">
    <text evidence="2">Belongs to the MAK10 family.</text>
</comment>
<proteinExistence type="inferred from homology"/>
<dbReference type="PANTHER" id="PTHR21373:SF0">
    <property type="entry name" value="N-ALPHA-ACETYLTRANSFERASE 35, NATC AUXILIARY SUBUNIT"/>
    <property type="match status" value="1"/>
</dbReference>
<feature type="domain" description="NAA35-like TPR repeats" evidence="6">
    <location>
        <begin position="359"/>
        <end position="744"/>
    </location>
</feature>